<dbReference type="PANTHER" id="PTHR14618">
    <property type="entry name" value="HOMEODOX-CONTAINING PROTEIN 1 HMBOX1"/>
    <property type="match status" value="1"/>
</dbReference>
<protein>
    <recommendedName>
        <fullName evidence="3">POU-specific atypical domain-containing protein</fullName>
    </recommendedName>
</protein>
<dbReference type="InterPro" id="IPR040363">
    <property type="entry name" value="HMBOX1"/>
</dbReference>
<name>A0A9X0CG55_9CNID</name>
<dbReference type="AlphaFoldDB" id="A0A9X0CG55"/>
<feature type="coiled-coil region" evidence="1">
    <location>
        <begin position="153"/>
        <end position="242"/>
    </location>
</feature>
<organism evidence="4 5">
    <name type="scientific">Desmophyllum pertusum</name>
    <dbReference type="NCBI Taxonomy" id="174260"/>
    <lineage>
        <taxon>Eukaryota</taxon>
        <taxon>Metazoa</taxon>
        <taxon>Cnidaria</taxon>
        <taxon>Anthozoa</taxon>
        <taxon>Hexacorallia</taxon>
        <taxon>Scleractinia</taxon>
        <taxon>Caryophylliina</taxon>
        <taxon>Caryophylliidae</taxon>
        <taxon>Desmophyllum</taxon>
    </lineage>
</organism>
<dbReference type="PROSITE" id="PS51936">
    <property type="entry name" value="POU_4"/>
    <property type="match status" value="1"/>
</dbReference>
<sequence>MSSGVGLKGSLGRDMPKSFLVKKPSRNKRRSRLEEERYEDNEEFLDIADEGAKGTSLGSNATGDVAIQCNLETSANSHAPRATGGNQPAVFPALDTRGLHTLAELCLRRADYEFCAQNVDHRDTNKSEMHAAELSKNDTFKEPYKVHESKSYKRRVSDNLASLRREQVKVEDKETAAEEKCDDLKERKKQAARRSINVVNENNSTRLHKLEEELEKMLQGKEEIIGREIREFMENNKALEKELIEETGVSQTEITKYLQESVYLKEDKRTKLFRWYLEKSLVERSQMTRATHATNAARSSHMRTTWNAMLSTCVRIKLAVPGSVLTAVKRSSIRVT</sequence>
<accession>A0A9X0CG55</accession>
<keyword evidence="5" id="KW-1185">Reference proteome</keyword>
<dbReference type="Gene3D" id="1.10.260.40">
    <property type="entry name" value="lambda repressor-like DNA-binding domains"/>
    <property type="match status" value="1"/>
</dbReference>
<dbReference type="Pfam" id="PF04814">
    <property type="entry name" value="HNF-1_N"/>
    <property type="match status" value="1"/>
</dbReference>
<dbReference type="SUPFAM" id="SSF47413">
    <property type="entry name" value="lambda repressor-like DNA-binding domains"/>
    <property type="match status" value="1"/>
</dbReference>
<dbReference type="EMBL" id="MU827787">
    <property type="protein sequence ID" value="KAJ7333071.1"/>
    <property type="molecule type" value="Genomic_DNA"/>
</dbReference>
<feature type="region of interest" description="Disordered" evidence="2">
    <location>
        <begin position="1"/>
        <end position="43"/>
    </location>
</feature>
<feature type="domain" description="POU-specific atypical" evidence="3">
    <location>
        <begin position="197"/>
        <end position="292"/>
    </location>
</feature>
<evidence type="ECO:0000259" key="3">
    <source>
        <dbReference type="PROSITE" id="PS51936"/>
    </source>
</evidence>
<dbReference type="InterPro" id="IPR006899">
    <property type="entry name" value="HNF-1_N"/>
</dbReference>
<dbReference type="GO" id="GO:0045893">
    <property type="term" value="P:positive regulation of DNA-templated transcription"/>
    <property type="evidence" value="ECO:0007669"/>
    <property type="project" value="InterPro"/>
</dbReference>
<dbReference type="PANTHER" id="PTHR14618:SF0">
    <property type="entry name" value="HOMEOBOX-CONTAINING PROTEIN 1"/>
    <property type="match status" value="1"/>
</dbReference>
<reference evidence="4" key="1">
    <citation type="submission" date="2023-01" db="EMBL/GenBank/DDBJ databases">
        <title>Genome assembly of the deep-sea coral Lophelia pertusa.</title>
        <authorList>
            <person name="Herrera S."/>
            <person name="Cordes E."/>
        </authorList>
    </citation>
    <scope>NUCLEOTIDE SEQUENCE</scope>
    <source>
        <strain evidence="4">USNM1676648</strain>
        <tissue evidence="4">Polyp</tissue>
    </source>
</reference>
<dbReference type="Proteomes" id="UP001163046">
    <property type="component" value="Unassembled WGS sequence"/>
</dbReference>
<evidence type="ECO:0000256" key="1">
    <source>
        <dbReference type="SAM" id="Coils"/>
    </source>
</evidence>
<evidence type="ECO:0000256" key="2">
    <source>
        <dbReference type="SAM" id="MobiDB-lite"/>
    </source>
</evidence>
<dbReference type="InterPro" id="IPR010982">
    <property type="entry name" value="Lambda_DNA-bd_dom_sf"/>
</dbReference>
<dbReference type="InterPro" id="IPR044869">
    <property type="entry name" value="HNF-1_POU"/>
</dbReference>
<evidence type="ECO:0000313" key="5">
    <source>
        <dbReference type="Proteomes" id="UP001163046"/>
    </source>
</evidence>
<gene>
    <name evidence="4" type="ORF">OS493_018240</name>
</gene>
<proteinExistence type="predicted"/>
<keyword evidence="1" id="KW-0175">Coiled coil</keyword>
<comment type="caution">
    <text evidence="4">The sequence shown here is derived from an EMBL/GenBank/DDBJ whole genome shotgun (WGS) entry which is preliminary data.</text>
</comment>
<evidence type="ECO:0000313" key="4">
    <source>
        <dbReference type="EMBL" id="KAJ7333071.1"/>
    </source>
</evidence>
<dbReference type="GO" id="GO:0003691">
    <property type="term" value="F:double-stranded telomeric DNA binding"/>
    <property type="evidence" value="ECO:0007669"/>
    <property type="project" value="InterPro"/>
</dbReference>
<dbReference type="GO" id="GO:0005634">
    <property type="term" value="C:nucleus"/>
    <property type="evidence" value="ECO:0007669"/>
    <property type="project" value="InterPro"/>
</dbReference>
<dbReference type="OrthoDB" id="6077919at2759"/>